<feature type="domain" description="Retrovirus-related Pol polyprotein from transposon TNT 1-94-like beta-barrel" evidence="1">
    <location>
        <begin position="19"/>
        <end position="91"/>
    </location>
</feature>
<evidence type="ECO:0000313" key="2">
    <source>
        <dbReference type="EMBL" id="KYP50692.1"/>
    </source>
</evidence>
<organism evidence="2 3">
    <name type="scientific">Cajanus cajan</name>
    <name type="common">Pigeon pea</name>
    <name type="synonym">Cajanus indicus</name>
    <dbReference type="NCBI Taxonomy" id="3821"/>
    <lineage>
        <taxon>Eukaryota</taxon>
        <taxon>Viridiplantae</taxon>
        <taxon>Streptophyta</taxon>
        <taxon>Embryophyta</taxon>
        <taxon>Tracheophyta</taxon>
        <taxon>Spermatophyta</taxon>
        <taxon>Magnoliopsida</taxon>
        <taxon>eudicotyledons</taxon>
        <taxon>Gunneridae</taxon>
        <taxon>Pentapetalae</taxon>
        <taxon>rosids</taxon>
        <taxon>fabids</taxon>
        <taxon>Fabales</taxon>
        <taxon>Fabaceae</taxon>
        <taxon>Papilionoideae</taxon>
        <taxon>50 kb inversion clade</taxon>
        <taxon>NPAAA clade</taxon>
        <taxon>indigoferoid/millettioid clade</taxon>
        <taxon>Phaseoleae</taxon>
        <taxon>Cajanus</taxon>
    </lineage>
</organism>
<evidence type="ECO:0000259" key="1">
    <source>
        <dbReference type="Pfam" id="PF22936"/>
    </source>
</evidence>
<evidence type="ECO:0000313" key="3">
    <source>
        <dbReference type="Proteomes" id="UP000075243"/>
    </source>
</evidence>
<accession>A0A151S7B8</accession>
<sequence>METRGNSDEFSIPITNSTWIIDLGATDHMTFDSRQISSLKPSLKELIFTANGNTTSVIGNGSLNLTNNLTLDSVLVVPSLVYNLLSISQITTA</sequence>
<gene>
    <name evidence="2" type="ORF">KK1_027509</name>
</gene>
<dbReference type="Pfam" id="PF22936">
    <property type="entry name" value="Pol_BBD"/>
    <property type="match status" value="1"/>
</dbReference>
<keyword evidence="3" id="KW-1185">Reference proteome</keyword>
<dbReference type="EMBL" id="KQ483450">
    <property type="protein sequence ID" value="KYP50692.1"/>
    <property type="molecule type" value="Genomic_DNA"/>
</dbReference>
<reference evidence="2" key="1">
    <citation type="journal article" date="2012" name="Nat. Biotechnol.">
        <title>Draft genome sequence of pigeonpea (Cajanus cajan), an orphan legume crop of resource-poor farmers.</title>
        <authorList>
            <person name="Varshney R.K."/>
            <person name="Chen W."/>
            <person name="Li Y."/>
            <person name="Bharti A.K."/>
            <person name="Saxena R.K."/>
            <person name="Schlueter J.A."/>
            <person name="Donoghue M.T."/>
            <person name="Azam S."/>
            <person name="Fan G."/>
            <person name="Whaley A.M."/>
            <person name="Farmer A.D."/>
            <person name="Sheridan J."/>
            <person name="Iwata A."/>
            <person name="Tuteja R."/>
            <person name="Penmetsa R.V."/>
            <person name="Wu W."/>
            <person name="Upadhyaya H.D."/>
            <person name="Yang S.P."/>
            <person name="Shah T."/>
            <person name="Saxena K.B."/>
            <person name="Michael T."/>
            <person name="McCombie W.R."/>
            <person name="Yang B."/>
            <person name="Zhang G."/>
            <person name="Yang H."/>
            <person name="Wang J."/>
            <person name="Spillane C."/>
            <person name="Cook D.R."/>
            <person name="May G.D."/>
            <person name="Xu X."/>
            <person name="Jackson S.A."/>
        </authorList>
    </citation>
    <scope>NUCLEOTIDE SEQUENCE [LARGE SCALE GENOMIC DNA]</scope>
</reference>
<proteinExistence type="predicted"/>
<dbReference type="Proteomes" id="UP000075243">
    <property type="component" value="Unassembled WGS sequence"/>
</dbReference>
<name>A0A151S7B8_CAJCA</name>
<dbReference type="AlphaFoldDB" id="A0A151S7B8"/>
<dbReference type="OMA" id="ADSWLWC"/>
<protein>
    <recommendedName>
        <fullName evidence="1">Retrovirus-related Pol polyprotein from transposon TNT 1-94-like beta-barrel domain-containing protein</fullName>
    </recommendedName>
</protein>
<dbReference type="Gramene" id="C.cajan_27109.t">
    <property type="protein sequence ID" value="C.cajan_27109.t.cds1"/>
    <property type="gene ID" value="C.cajan_27109"/>
</dbReference>
<dbReference type="InterPro" id="IPR054722">
    <property type="entry name" value="PolX-like_BBD"/>
</dbReference>